<protein>
    <submittedName>
        <fullName evidence="1">Uncharacterized protein</fullName>
    </submittedName>
</protein>
<evidence type="ECO:0000313" key="2">
    <source>
        <dbReference type="Proteomes" id="UP000033140"/>
    </source>
</evidence>
<sequence>MLSHTLNHLRGALHGRRRIGHAHGVVLPCLSLPHWTPYTSSRRVEKPVMPGKRSVSHYRYVYIPVVGIPGRYPFAVPWRSPEKVDVESVRLDLVLPDDLQVQLRAVKGSYRSHGSEVSFALSFRLAAEGCYAGSMTGGLTAGVPFTNRGELNTKSPEHTPPGTSFSPEIESPATQMNQGSHAIQLSHRKSRECTAVAGYRDVRFRIT</sequence>
<dbReference type="AlphaFoldDB" id="A0A0E9NMU5"/>
<dbReference type="Proteomes" id="UP000033140">
    <property type="component" value="Unassembled WGS sequence"/>
</dbReference>
<reference evidence="1 2" key="3">
    <citation type="journal article" date="2015" name="Genome Announc.">
        <title>Draft Genome Sequence of the Archiascomycetous Yeast Saitoella complicata.</title>
        <authorList>
            <person name="Yamauchi K."/>
            <person name="Kondo S."/>
            <person name="Hamamoto M."/>
            <person name="Takahashi Y."/>
            <person name="Ogura Y."/>
            <person name="Hayashi T."/>
            <person name="Nishida H."/>
        </authorList>
    </citation>
    <scope>NUCLEOTIDE SEQUENCE [LARGE SCALE GENOMIC DNA]</scope>
    <source>
        <strain evidence="1 2">NRRL Y-17804</strain>
    </source>
</reference>
<name>A0A0E9NMU5_SAICN</name>
<evidence type="ECO:0000313" key="1">
    <source>
        <dbReference type="EMBL" id="GAO51123.1"/>
    </source>
</evidence>
<reference evidence="1 2" key="2">
    <citation type="journal article" date="2014" name="J. Gen. Appl. Microbiol.">
        <title>The early diverging ascomycetous budding yeast Saitoella complicata has three histone deacetylases belonging to the Clr6, Hos2, and Rpd3 lineages.</title>
        <authorList>
            <person name="Nishida H."/>
            <person name="Matsumoto T."/>
            <person name="Kondo S."/>
            <person name="Hamamoto M."/>
            <person name="Yoshikawa H."/>
        </authorList>
    </citation>
    <scope>NUCLEOTIDE SEQUENCE [LARGE SCALE GENOMIC DNA]</scope>
    <source>
        <strain evidence="1 2">NRRL Y-17804</strain>
    </source>
</reference>
<dbReference type="EMBL" id="BACD03000041">
    <property type="protein sequence ID" value="GAO51123.1"/>
    <property type="molecule type" value="Genomic_DNA"/>
</dbReference>
<gene>
    <name evidence="1" type="ORF">G7K_5234-t1</name>
</gene>
<organism evidence="1 2">
    <name type="scientific">Saitoella complicata (strain BCRC 22490 / CBS 7301 / JCM 7358 / NBRC 10748 / NRRL Y-17804)</name>
    <dbReference type="NCBI Taxonomy" id="698492"/>
    <lineage>
        <taxon>Eukaryota</taxon>
        <taxon>Fungi</taxon>
        <taxon>Dikarya</taxon>
        <taxon>Ascomycota</taxon>
        <taxon>Taphrinomycotina</taxon>
        <taxon>Taphrinomycotina incertae sedis</taxon>
        <taxon>Saitoella</taxon>
    </lineage>
</organism>
<keyword evidence="2" id="KW-1185">Reference proteome</keyword>
<accession>A0A0E9NMU5</accession>
<proteinExistence type="predicted"/>
<reference evidence="1 2" key="1">
    <citation type="journal article" date="2011" name="J. Gen. Appl. Microbiol.">
        <title>Draft genome sequencing of the enigmatic yeast Saitoella complicata.</title>
        <authorList>
            <person name="Nishida H."/>
            <person name="Hamamoto M."/>
            <person name="Sugiyama J."/>
        </authorList>
    </citation>
    <scope>NUCLEOTIDE SEQUENCE [LARGE SCALE GENOMIC DNA]</scope>
    <source>
        <strain evidence="1 2">NRRL Y-17804</strain>
    </source>
</reference>
<comment type="caution">
    <text evidence="1">The sequence shown here is derived from an EMBL/GenBank/DDBJ whole genome shotgun (WGS) entry which is preliminary data.</text>
</comment>